<keyword evidence="2" id="KW-1185">Reference proteome</keyword>
<gene>
    <name evidence="1" type="ORF">MCHLO_12918</name>
</gene>
<organism evidence="1 2">
    <name type="scientific">Mycena chlorophos</name>
    <name type="common">Agaric fungus</name>
    <name type="synonym">Agaricus chlorophos</name>
    <dbReference type="NCBI Taxonomy" id="658473"/>
    <lineage>
        <taxon>Eukaryota</taxon>
        <taxon>Fungi</taxon>
        <taxon>Dikarya</taxon>
        <taxon>Basidiomycota</taxon>
        <taxon>Agaricomycotina</taxon>
        <taxon>Agaricomycetes</taxon>
        <taxon>Agaricomycetidae</taxon>
        <taxon>Agaricales</taxon>
        <taxon>Marasmiineae</taxon>
        <taxon>Mycenaceae</taxon>
        <taxon>Mycena</taxon>
    </lineage>
</organism>
<reference evidence="1" key="1">
    <citation type="submission" date="2014-09" db="EMBL/GenBank/DDBJ databases">
        <title>Genome sequence of the luminous mushroom Mycena chlorophos for searching fungal bioluminescence genes.</title>
        <authorList>
            <person name="Tanaka Y."/>
            <person name="Kasuga D."/>
            <person name="Oba Y."/>
            <person name="Hase S."/>
            <person name="Sato K."/>
            <person name="Oba Y."/>
            <person name="Sakakibara Y."/>
        </authorList>
    </citation>
    <scope>NUCLEOTIDE SEQUENCE</scope>
</reference>
<protein>
    <submittedName>
        <fullName evidence="1">Uncharacterized protein</fullName>
    </submittedName>
</protein>
<sequence length="295" mass="33900">MGIHFYDESPSDRQEQAGRLTPGLALLKRGIPFVVHGEDALSIIHFVPTVLFDQHLLVDDTQLGVAISAINTILLELDGSTKDLPPHIPRRIFVHKQSVFHFEIDNLSSTMLNPAPPGLQYREIRFPTLYGFLDSAVSILMEQPRPFRHSVLGMVLRTWISYLFLYTFPDRGVLHNEGAKPEERRLTPRTLEILAQLKTENQPFLLRRVLELPRAGSEDEVNEWRDLRKQRLAKAGIQYESQNPMLAPWAQSAFLRNCTRPPPRPKRYTPILSEDLQIQWTVLPRYSAISSTLMY</sequence>
<name>A0ABQ0LYV0_MYCCL</name>
<dbReference type="Proteomes" id="UP000815677">
    <property type="component" value="Unassembled WGS sequence"/>
</dbReference>
<accession>A0ABQ0LYV0</accession>
<proteinExistence type="predicted"/>
<evidence type="ECO:0000313" key="2">
    <source>
        <dbReference type="Proteomes" id="UP000815677"/>
    </source>
</evidence>
<dbReference type="EMBL" id="DF849259">
    <property type="protein sequence ID" value="GAT56237.1"/>
    <property type="molecule type" value="Genomic_DNA"/>
</dbReference>
<evidence type="ECO:0000313" key="1">
    <source>
        <dbReference type="EMBL" id="GAT56237.1"/>
    </source>
</evidence>